<evidence type="ECO:0000313" key="15">
    <source>
        <dbReference type="Proteomes" id="UP001144347"/>
    </source>
</evidence>
<feature type="transmembrane region" description="Helical" evidence="12">
    <location>
        <begin position="59"/>
        <end position="83"/>
    </location>
</feature>
<keyword evidence="8 12" id="KW-1133">Transmembrane helix</keyword>
<dbReference type="PANTHER" id="PTHR43221">
    <property type="entry name" value="PROTEASE HTPX"/>
    <property type="match status" value="1"/>
</dbReference>
<feature type="coiled-coil region" evidence="11">
    <location>
        <begin position="507"/>
        <end position="534"/>
    </location>
</feature>
<dbReference type="PANTHER" id="PTHR43221:SF2">
    <property type="entry name" value="PROTEASE HTPX HOMOLOG"/>
    <property type="match status" value="1"/>
</dbReference>
<evidence type="ECO:0000256" key="3">
    <source>
        <dbReference type="ARBA" id="ARBA00022670"/>
    </source>
</evidence>
<dbReference type="Gene3D" id="3.30.2010.10">
    <property type="entry name" value="Metalloproteases ('zincins'), catalytic domain"/>
    <property type="match status" value="1"/>
</dbReference>
<organism evidence="14 15">
    <name type="scientific">Pedobacter punctiformis</name>
    <dbReference type="NCBI Taxonomy" id="3004097"/>
    <lineage>
        <taxon>Bacteria</taxon>
        <taxon>Pseudomonadati</taxon>
        <taxon>Bacteroidota</taxon>
        <taxon>Sphingobacteriia</taxon>
        <taxon>Sphingobacteriales</taxon>
        <taxon>Sphingobacteriaceae</taxon>
        <taxon>Pedobacter</taxon>
    </lineage>
</organism>
<keyword evidence="11" id="KW-0175">Coiled coil</keyword>
<dbReference type="RefSeq" id="WP_269425714.1">
    <property type="nucleotide sequence ID" value="NZ_JAPWGM010000001.1"/>
</dbReference>
<dbReference type="EMBL" id="JAPWGM010000001">
    <property type="protein sequence ID" value="MCZ4242620.1"/>
    <property type="molecule type" value="Genomic_DNA"/>
</dbReference>
<sequence length="691" mass="79544">MTEDALKPSKQFQKMATKSVWAIALFIFTYLFLIALSIGLTILSCYAGIMLVAAKPMFITFMLCAGLCSFGFLIVFFLLKFIFSSNKIDRSHLTEITEAEQPRLFNLINSIVEEVGTHFPKKVYVSSEVNASVFYDSSFWSMFFPVKKNLQVGLGLMNTISTDELRAILAHEFGHFSQRSMKVGSYVYNVNQIIYNMLYNNEGYNNLVARLASLSSYFAIFVVLAGKVVSGIQYLLTKVYDIVNLSHLALSREMEFHADTVAAHVAGSKPLITSLLRLQLADYSLDTVFNYYSKKISVNERTDNIYPQQYFIMNFLAKVQRLSIDGGLPQISEDYNKKFNKSRLVLKDQWASHPGTEDRIAHLKKLNIPLKNHQEGIAIDLLNDKEDLLKKITEGIFSRVNYEKSPAITSFKQFEEEFVRENAINSFPEVFNAYFDYRNPITEFEDDVFEKPVQPFNINAEELFSDENLALIFESRSAITDLDTIDRIDAGAIKIKSFDYDGQKYTVADCKKLIDQLKKEVESNDKKLKDFDHRIFEYFRFKASEQQQTETFKAYYSKYISVAETFNIQQKVHQDLLDATSFMNATTPFEIIRQKMLIVKNEEVKFKEKLSELLESADYESLITPEIKERSTAYLNVNFKYFAGTLYFDEELKVLFAAMDDFAYLITEYHFKTKKALLGFEASMEVSVLNA</sequence>
<keyword evidence="10 12" id="KW-0472">Membrane</keyword>
<keyword evidence="7" id="KW-0862">Zinc</keyword>
<evidence type="ECO:0000256" key="4">
    <source>
        <dbReference type="ARBA" id="ARBA00022692"/>
    </source>
</evidence>
<evidence type="ECO:0000256" key="11">
    <source>
        <dbReference type="SAM" id="Coils"/>
    </source>
</evidence>
<keyword evidence="15" id="KW-1185">Reference proteome</keyword>
<evidence type="ECO:0000256" key="8">
    <source>
        <dbReference type="ARBA" id="ARBA00022989"/>
    </source>
</evidence>
<evidence type="ECO:0000259" key="13">
    <source>
        <dbReference type="Pfam" id="PF01435"/>
    </source>
</evidence>
<evidence type="ECO:0000256" key="7">
    <source>
        <dbReference type="ARBA" id="ARBA00022833"/>
    </source>
</evidence>
<dbReference type="Proteomes" id="UP001144347">
    <property type="component" value="Unassembled WGS sequence"/>
</dbReference>
<feature type="domain" description="Peptidase M48" evidence="13">
    <location>
        <begin position="99"/>
        <end position="366"/>
    </location>
</feature>
<gene>
    <name evidence="14" type="ORF">O0955_01265</name>
</gene>
<evidence type="ECO:0000256" key="2">
    <source>
        <dbReference type="ARBA" id="ARBA00022475"/>
    </source>
</evidence>
<dbReference type="InterPro" id="IPR001915">
    <property type="entry name" value="Peptidase_M48"/>
</dbReference>
<keyword evidence="2" id="KW-1003">Cell membrane</keyword>
<protein>
    <submittedName>
        <fullName evidence="14">M48 family metallopeptidase</fullName>
    </submittedName>
</protein>
<keyword evidence="4 12" id="KW-0812">Transmembrane</keyword>
<keyword evidence="9" id="KW-0482">Metalloprotease</keyword>
<comment type="cofactor">
    <cofactor evidence="1">
        <name>Zn(2+)</name>
        <dbReference type="ChEBI" id="CHEBI:29105"/>
    </cofactor>
</comment>
<dbReference type="CDD" id="cd07328">
    <property type="entry name" value="M48_Ste24p_like"/>
    <property type="match status" value="1"/>
</dbReference>
<comment type="caution">
    <text evidence="14">The sequence shown here is derived from an EMBL/GenBank/DDBJ whole genome shotgun (WGS) entry which is preliminary data.</text>
</comment>
<keyword evidence="3" id="KW-0645">Protease</keyword>
<dbReference type="Pfam" id="PF01435">
    <property type="entry name" value="Peptidase_M48"/>
    <property type="match status" value="1"/>
</dbReference>
<evidence type="ECO:0000313" key="14">
    <source>
        <dbReference type="EMBL" id="MCZ4242620.1"/>
    </source>
</evidence>
<evidence type="ECO:0000256" key="1">
    <source>
        <dbReference type="ARBA" id="ARBA00001947"/>
    </source>
</evidence>
<proteinExistence type="predicted"/>
<dbReference type="InterPro" id="IPR050083">
    <property type="entry name" value="HtpX_protease"/>
</dbReference>
<keyword evidence="6" id="KW-0378">Hydrolase</keyword>
<evidence type="ECO:0000256" key="10">
    <source>
        <dbReference type="ARBA" id="ARBA00023136"/>
    </source>
</evidence>
<reference evidence="14" key="1">
    <citation type="submission" date="2022-12" db="EMBL/GenBank/DDBJ databases">
        <title>Genome sequence of HCMS5-2.</title>
        <authorList>
            <person name="Woo H."/>
        </authorList>
    </citation>
    <scope>NUCLEOTIDE SEQUENCE</scope>
    <source>
        <strain evidence="14">HCMS5-2</strain>
    </source>
</reference>
<feature type="transmembrane region" description="Helical" evidence="12">
    <location>
        <begin position="217"/>
        <end position="236"/>
    </location>
</feature>
<accession>A0ABT4L3X0</accession>
<evidence type="ECO:0000256" key="12">
    <source>
        <dbReference type="SAM" id="Phobius"/>
    </source>
</evidence>
<evidence type="ECO:0000256" key="9">
    <source>
        <dbReference type="ARBA" id="ARBA00023049"/>
    </source>
</evidence>
<evidence type="ECO:0000256" key="5">
    <source>
        <dbReference type="ARBA" id="ARBA00022723"/>
    </source>
</evidence>
<name>A0ABT4L3X0_9SPHI</name>
<evidence type="ECO:0000256" key="6">
    <source>
        <dbReference type="ARBA" id="ARBA00022801"/>
    </source>
</evidence>
<keyword evidence="5" id="KW-0479">Metal-binding</keyword>
<feature type="transmembrane region" description="Helical" evidence="12">
    <location>
        <begin position="20"/>
        <end position="53"/>
    </location>
</feature>